<comment type="subcellular location">
    <subcellularLocation>
        <location evidence="1">Membrane</location>
        <topology evidence="1">Single-pass type I membrane protein</topology>
    </subcellularLocation>
</comment>
<evidence type="ECO:0000256" key="20">
    <source>
        <dbReference type="SAM" id="MobiDB-lite"/>
    </source>
</evidence>
<dbReference type="PANTHER" id="PTHR27005">
    <property type="entry name" value="WALL-ASSOCIATED RECEPTOR KINASE-LIKE 21"/>
    <property type="match status" value="1"/>
</dbReference>
<dbReference type="InterPro" id="IPR000742">
    <property type="entry name" value="EGF"/>
</dbReference>
<evidence type="ECO:0000313" key="25">
    <source>
        <dbReference type="EMBL" id="CAA2982001.1"/>
    </source>
</evidence>
<keyword evidence="6 21" id="KW-0812">Transmembrane</keyword>
<evidence type="ECO:0000313" key="26">
    <source>
        <dbReference type="Proteomes" id="UP000594638"/>
    </source>
</evidence>
<dbReference type="InterPro" id="IPR000719">
    <property type="entry name" value="Prot_kinase_dom"/>
</dbReference>
<dbReference type="Gene3D" id="3.30.200.20">
    <property type="entry name" value="Phosphorylase Kinase, domain 1"/>
    <property type="match status" value="1"/>
</dbReference>
<feature type="domain" description="Protein kinase" evidence="23">
    <location>
        <begin position="461"/>
        <end position="740"/>
    </location>
</feature>
<sequence>MISSCGIMKRLRSPWCHHFANHRLCSSIMSMLFLLSMVCPSSNASAFTKPGCQRTCGNLEIPYPFGIEIGPNCSISSPWFDIKCNTSFDPPKAYLADTPFEVVDISETQIYVKNSRLQLAMACYGKELDNKTGSSTKISIEFLHSPYTFSDANQITSLGCDDLATVEGASNASVWKPSKFGGGCLSYCCSPVEPNDTGSCPGAGCCRTSIPKGQRYLNVNLSDMHSNWQGFKIFQCSFAFLGMMNSSDFKFRLYDLNDSTTFLNKYTTLTDLPLVLDWTVPGSRNCSELAEDSADLACQQNSDCIDSDTGVEGYRCRCREGYDGNPYLAPGCQDIDECNDDPCDSNGICNNTVGSYNCSCPDGYFGDGRRNGSGCFQVPGSRDKVAIGAGLGSGMGLILLLSTCFWLKRFLKKRKNKEQREKFFKRNGGLLLQQQISKDEDVYGKIRFFTSKELDKASDHFNESRILGQGGQGTVYKGMLSDGKIIAIKKSKLVNEKQVKQFINEVVVLSQINHRNIVKLLGCCLETEVPLLVYEFISHGTLFNHIHDESIEFPFSWSARLKISVEVAGALAYLHSAASLPIYHRDIKSSNILLDEKYVAKVSDFGISRSIEVDQTHLTTQVKGTFGYLDPEYFQSSQFTEKSDVYSFGVILVELLSGQKPVSSNTKEEERSLATRFLLCMEGNNLDSILDTRVADQDRREELIAVAKLAQKCLNLNGKLRPTMKEVAMELESVRMSQTLPTTAKTEYQGVWLRKPKAILISEDDYTSTADTTTPSSNDYPLTIHTS</sequence>
<dbReference type="SUPFAM" id="SSF56112">
    <property type="entry name" value="Protein kinase-like (PK-like)"/>
    <property type="match status" value="1"/>
</dbReference>
<evidence type="ECO:0000256" key="3">
    <source>
        <dbReference type="ARBA" id="ARBA00022536"/>
    </source>
</evidence>
<evidence type="ECO:0000256" key="17">
    <source>
        <dbReference type="ARBA" id="ARBA00047951"/>
    </source>
</evidence>
<evidence type="ECO:0000256" key="19">
    <source>
        <dbReference type="PROSITE-ProRule" id="PRU00076"/>
    </source>
</evidence>
<dbReference type="FunFam" id="3.30.200.20:FF:000043">
    <property type="entry name" value="Wall-associated receptor kinase 2"/>
    <property type="match status" value="1"/>
</dbReference>
<dbReference type="Gene3D" id="1.10.510.10">
    <property type="entry name" value="Transferase(Phosphotransferase) domain 1"/>
    <property type="match status" value="1"/>
</dbReference>
<dbReference type="InterPro" id="IPR018097">
    <property type="entry name" value="EGF_Ca-bd_CS"/>
</dbReference>
<comment type="function">
    <text evidence="18">Serine/threonine-protein kinase that may function as a signaling receptor of extracellular matrix component. Binding to pectin may have significance in the control of cell expansion, morphogenesis and development.</text>
</comment>
<keyword evidence="9" id="KW-0547">Nucleotide-binding</keyword>
<dbReference type="AlphaFoldDB" id="A0A8S0RQ04"/>
<accession>A0A8S0RQ04</accession>
<dbReference type="InterPro" id="IPR049883">
    <property type="entry name" value="NOTCH1_EGF-like"/>
</dbReference>
<feature type="transmembrane region" description="Helical" evidence="21">
    <location>
        <begin position="385"/>
        <end position="407"/>
    </location>
</feature>
<dbReference type="Gramene" id="OE9A028052T3">
    <property type="protein sequence ID" value="OE9A028052C3"/>
    <property type="gene ID" value="OE9A028052"/>
</dbReference>
<keyword evidence="26" id="KW-1185">Reference proteome</keyword>
<reference evidence="25 26" key="1">
    <citation type="submission" date="2019-12" db="EMBL/GenBank/DDBJ databases">
        <authorList>
            <person name="Alioto T."/>
            <person name="Alioto T."/>
            <person name="Gomez Garrido J."/>
        </authorList>
    </citation>
    <scope>NUCLEOTIDE SEQUENCE [LARGE SCALE GENOMIC DNA]</scope>
</reference>
<dbReference type="InterPro" id="IPR000152">
    <property type="entry name" value="EGF-type_Asp/Asn_hydroxyl_site"/>
</dbReference>
<keyword evidence="2" id="KW-0723">Serine/threonine-protein kinase</keyword>
<dbReference type="GO" id="GO:0005524">
    <property type="term" value="F:ATP binding"/>
    <property type="evidence" value="ECO:0007669"/>
    <property type="project" value="UniProtKB-KW"/>
</dbReference>
<dbReference type="Gene3D" id="2.10.25.10">
    <property type="entry name" value="Laminin"/>
    <property type="match status" value="2"/>
</dbReference>
<evidence type="ECO:0000256" key="4">
    <source>
        <dbReference type="ARBA" id="ARBA00022553"/>
    </source>
</evidence>
<dbReference type="FunFam" id="2.10.25.10:FF:000038">
    <property type="entry name" value="Fibrillin 2"/>
    <property type="match status" value="1"/>
</dbReference>
<dbReference type="GO" id="GO:0005509">
    <property type="term" value="F:calcium ion binding"/>
    <property type="evidence" value="ECO:0007669"/>
    <property type="project" value="InterPro"/>
</dbReference>
<dbReference type="CDD" id="cd14066">
    <property type="entry name" value="STKc_IRAK"/>
    <property type="match status" value="1"/>
</dbReference>
<dbReference type="PANTHER" id="PTHR27005:SF515">
    <property type="entry name" value="WALL-ASSOCIATED RECEPTOR KINASE-LIKE 10-RELATED"/>
    <property type="match status" value="1"/>
</dbReference>
<keyword evidence="4" id="KW-0597">Phosphoprotein</keyword>
<dbReference type="InterPro" id="IPR011009">
    <property type="entry name" value="Kinase-like_dom_sf"/>
</dbReference>
<dbReference type="PROSITE" id="PS50011">
    <property type="entry name" value="PROTEIN_KINASE_DOM"/>
    <property type="match status" value="1"/>
</dbReference>
<dbReference type="SMART" id="SM00181">
    <property type="entry name" value="EGF"/>
    <property type="match status" value="2"/>
</dbReference>
<dbReference type="InterPro" id="IPR008271">
    <property type="entry name" value="Ser/Thr_kinase_AS"/>
</dbReference>
<keyword evidence="15" id="KW-0325">Glycoprotein</keyword>
<feature type="domain" description="EGF-like" evidence="24">
    <location>
        <begin position="334"/>
        <end position="367"/>
    </location>
</feature>
<keyword evidence="25" id="KW-0675">Receptor</keyword>
<evidence type="ECO:0000256" key="21">
    <source>
        <dbReference type="SAM" id="Phobius"/>
    </source>
</evidence>
<feature type="signal peptide" evidence="22">
    <location>
        <begin position="1"/>
        <end position="44"/>
    </location>
</feature>
<dbReference type="Pfam" id="PF00069">
    <property type="entry name" value="Pkinase"/>
    <property type="match status" value="1"/>
</dbReference>
<dbReference type="SUPFAM" id="SSF57196">
    <property type="entry name" value="EGF/Laminin"/>
    <property type="match status" value="1"/>
</dbReference>
<protein>
    <submittedName>
        <fullName evidence="25">Wall-associated receptor kinase 2</fullName>
    </submittedName>
</protein>
<dbReference type="InterPro" id="IPR001881">
    <property type="entry name" value="EGF-like_Ca-bd_dom"/>
</dbReference>
<evidence type="ECO:0000256" key="13">
    <source>
        <dbReference type="ARBA" id="ARBA00023136"/>
    </source>
</evidence>
<dbReference type="GO" id="GO:0007166">
    <property type="term" value="P:cell surface receptor signaling pathway"/>
    <property type="evidence" value="ECO:0007669"/>
    <property type="project" value="InterPro"/>
</dbReference>
<evidence type="ECO:0000256" key="18">
    <source>
        <dbReference type="ARBA" id="ARBA00058961"/>
    </source>
</evidence>
<proteinExistence type="predicted"/>
<keyword evidence="7 22" id="KW-0732">Signal</keyword>
<keyword evidence="8" id="KW-0677">Repeat</keyword>
<feature type="region of interest" description="Disordered" evidence="20">
    <location>
        <begin position="767"/>
        <end position="787"/>
    </location>
</feature>
<keyword evidence="5" id="KW-0808">Transferase</keyword>
<feature type="chain" id="PRO_5035774868" evidence="22">
    <location>
        <begin position="45"/>
        <end position="787"/>
    </location>
</feature>
<gene>
    <name evidence="25" type="ORF">OLEA9_A028052</name>
</gene>
<evidence type="ECO:0000256" key="22">
    <source>
        <dbReference type="SAM" id="SignalP"/>
    </source>
</evidence>
<dbReference type="Pfam" id="PF13947">
    <property type="entry name" value="GUB_WAK_bind"/>
    <property type="match status" value="1"/>
</dbReference>
<dbReference type="GO" id="GO:0030247">
    <property type="term" value="F:polysaccharide binding"/>
    <property type="evidence" value="ECO:0007669"/>
    <property type="project" value="InterPro"/>
</dbReference>
<dbReference type="GO" id="GO:0005886">
    <property type="term" value="C:plasma membrane"/>
    <property type="evidence" value="ECO:0007669"/>
    <property type="project" value="TreeGrafter"/>
</dbReference>
<dbReference type="InterPro" id="IPR045274">
    <property type="entry name" value="WAK-like"/>
</dbReference>
<comment type="catalytic activity">
    <reaction evidence="16">
        <text>L-seryl-[protein] + ATP = O-phospho-L-seryl-[protein] + ADP + H(+)</text>
        <dbReference type="Rhea" id="RHEA:17989"/>
        <dbReference type="Rhea" id="RHEA-COMP:9863"/>
        <dbReference type="Rhea" id="RHEA-COMP:11604"/>
        <dbReference type="ChEBI" id="CHEBI:15378"/>
        <dbReference type="ChEBI" id="CHEBI:29999"/>
        <dbReference type="ChEBI" id="CHEBI:30616"/>
        <dbReference type="ChEBI" id="CHEBI:83421"/>
        <dbReference type="ChEBI" id="CHEBI:456216"/>
    </reaction>
</comment>
<keyword evidence="12 21" id="KW-1133">Transmembrane helix</keyword>
<evidence type="ECO:0000259" key="24">
    <source>
        <dbReference type="PROSITE" id="PS50026"/>
    </source>
</evidence>
<dbReference type="Pfam" id="PF07645">
    <property type="entry name" value="EGF_CA"/>
    <property type="match status" value="1"/>
</dbReference>
<dbReference type="InterPro" id="IPR025287">
    <property type="entry name" value="WAK_GUB"/>
</dbReference>
<evidence type="ECO:0000256" key="11">
    <source>
        <dbReference type="ARBA" id="ARBA00022840"/>
    </source>
</evidence>
<dbReference type="PROSITE" id="PS00108">
    <property type="entry name" value="PROTEIN_KINASE_ST"/>
    <property type="match status" value="1"/>
</dbReference>
<dbReference type="PROSITE" id="PS01187">
    <property type="entry name" value="EGF_CA"/>
    <property type="match status" value="1"/>
</dbReference>
<dbReference type="OrthoDB" id="4062651at2759"/>
<keyword evidence="10 25" id="KW-0418">Kinase</keyword>
<evidence type="ECO:0000256" key="15">
    <source>
        <dbReference type="ARBA" id="ARBA00023180"/>
    </source>
</evidence>
<dbReference type="GO" id="GO:0004674">
    <property type="term" value="F:protein serine/threonine kinase activity"/>
    <property type="evidence" value="ECO:0007669"/>
    <property type="project" value="UniProtKB-KW"/>
</dbReference>
<evidence type="ECO:0000256" key="14">
    <source>
        <dbReference type="ARBA" id="ARBA00023157"/>
    </source>
</evidence>
<evidence type="ECO:0000256" key="5">
    <source>
        <dbReference type="ARBA" id="ARBA00022679"/>
    </source>
</evidence>
<evidence type="ECO:0000256" key="6">
    <source>
        <dbReference type="ARBA" id="ARBA00022692"/>
    </source>
</evidence>
<evidence type="ECO:0000256" key="1">
    <source>
        <dbReference type="ARBA" id="ARBA00004479"/>
    </source>
</evidence>
<evidence type="ECO:0000256" key="10">
    <source>
        <dbReference type="ARBA" id="ARBA00022777"/>
    </source>
</evidence>
<evidence type="ECO:0000256" key="2">
    <source>
        <dbReference type="ARBA" id="ARBA00022527"/>
    </source>
</evidence>
<evidence type="ECO:0000256" key="9">
    <source>
        <dbReference type="ARBA" id="ARBA00022741"/>
    </source>
</evidence>
<keyword evidence="14" id="KW-1015">Disulfide bond</keyword>
<evidence type="ECO:0000256" key="7">
    <source>
        <dbReference type="ARBA" id="ARBA00022729"/>
    </source>
</evidence>
<keyword evidence="3 19" id="KW-0245">EGF-like domain</keyword>
<evidence type="ECO:0000256" key="16">
    <source>
        <dbReference type="ARBA" id="ARBA00047558"/>
    </source>
</evidence>
<comment type="caution">
    <text evidence="25">The sequence shown here is derived from an EMBL/GenBank/DDBJ whole genome shotgun (WGS) entry which is preliminary data.</text>
</comment>
<evidence type="ECO:0000256" key="12">
    <source>
        <dbReference type="ARBA" id="ARBA00022989"/>
    </source>
</evidence>
<dbReference type="SMART" id="SM00179">
    <property type="entry name" value="EGF_CA"/>
    <property type="match status" value="2"/>
</dbReference>
<name>A0A8S0RQ04_OLEEU</name>
<dbReference type="EMBL" id="CACTIH010003685">
    <property type="protein sequence ID" value="CAA2982001.1"/>
    <property type="molecule type" value="Genomic_DNA"/>
</dbReference>
<evidence type="ECO:0000259" key="23">
    <source>
        <dbReference type="PROSITE" id="PS50011"/>
    </source>
</evidence>
<evidence type="ECO:0000256" key="8">
    <source>
        <dbReference type="ARBA" id="ARBA00022737"/>
    </source>
</evidence>
<keyword evidence="13 21" id="KW-0472">Membrane</keyword>
<dbReference type="Proteomes" id="UP000594638">
    <property type="component" value="Unassembled WGS sequence"/>
</dbReference>
<dbReference type="CDD" id="cd00054">
    <property type="entry name" value="EGF_CA"/>
    <property type="match status" value="1"/>
</dbReference>
<comment type="catalytic activity">
    <reaction evidence="17">
        <text>L-threonyl-[protein] + ATP = O-phospho-L-threonyl-[protein] + ADP + H(+)</text>
        <dbReference type="Rhea" id="RHEA:46608"/>
        <dbReference type="Rhea" id="RHEA-COMP:11060"/>
        <dbReference type="Rhea" id="RHEA-COMP:11605"/>
        <dbReference type="ChEBI" id="CHEBI:15378"/>
        <dbReference type="ChEBI" id="CHEBI:30013"/>
        <dbReference type="ChEBI" id="CHEBI:30616"/>
        <dbReference type="ChEBI" id="CHEBI:61977"/>
        <dbReference type="ChEBI" id="CHEBI:456216"/>
    </reaction>
</comment>
<organism evidence="25 26">
    <name type="scientific">Olea europaea subsp. europaea</name>
    <dbReference type="NCBI Taxonomy" id="158383"/>
    <lineage>
        <taxon>Eukaryota</taxon>
        <taxon>Viridiplantae</taxon>
        <taxon>Streptophyta</taxon>
        <taxon>Embryophyta</taxon>
        <taxon>Tracheophyta</taxon>
        <taxon>Spermatophyta</taxon>
        <taxon>Magnoliopsida</taxon>
        <taxon>eudicotyledons</taxon>
        <taxon>Gunneridae</taxon>
        <taxon>Pentapetalae</taxon>
        <taxon>asterids</taxon>
        <taxon>lamiids</taxon>
        <taxon>Lamiales</taxon>
        <taxon>Oleaceae</taxon>
        <taxon>Oleeae</taxon>
        <taxon>Olea</taxon>
    </lineage>
</organism>
<dbReference type="FunFam" id="1.10.510.10:FF:000084">
    <property type="entry name" value="Wall-associated receptor kinase 2"/>
    <property type="match status" value="1"/>
</dbReference>
<dbReference type="PROSITE" id="PS00010">
    <property type="entry name" value="ASX_HYDROXYL"/>
    <property type="match status" value="1"/>
</dbReference>
<dbReference type="PROSITE" id="PS50026">
    <property type="entry name" value="EGF_3"/>
    <property type="match status" value="1"/>
</dbReference>
<keyword evidence="11" id="KW-0067">ATP-binding</keyword>
<comment type="caution">
    <text evidence="19">Lacks conserved residue(s) required for the propagation of feature annotation.</text>
</comment>
<dbReference type="SMART" id="SM00220">
    <property type="entry name" value="S_TKc"/>
    <property type="match status" value="1"/>
</dbReference>